<feature type="compositionally biased region" description="Basic residues" evidence="1">
    <location>
        <begin position="24"/>
        <end position="33"/>
    </location>
</feature>
<keyword evidence="5" id="KW-1185">Reference proteome</keyword>
<name>A0AAD2AQH3_9RALS</name>
<feature type="region of interest" description="Disordered" evidence="1">
    <location>
        <begin position="1"/>
        <end position="37"/>
    </location>
</feature>
<dbReference type="AlphaFoldDB" id="A0AAD2AQH3"/>
<accession>A0AAD2AQH3</accession>
<evidence type="ECO:0008006" key="6">
    <source>
        <dbReference type="Google" id="ProtNLM"/>
    </source>
</evidence>
<dbReference type="Proteomes" id="UP001190002">
    <property type="component" value="Unassembled WGS sequence"/>
</dbReference>
<dbReference type="Proteomes" id="UP001190452">
    <property type="component" value="Unassembled WGS sequence"/>
</dbReference>
<evidence type="ECO:0000313" key="4">
    <source>
        <dbReference type="Proteomes" id="UP001190002"/>
    </source>
</evidence>
<comment type="caution">
    <text evidence="2">The sequence shown here is derived from an EMBL/GenBank/DDBJ whole genome shotgun (WGS) entry which is preliminary data.</text>
</comment>
<protein>
    <recommendedName>
        <fullName evidence="6">DUF3318 domain-containing protein</fullName>
    </recommendedName>
</protein>
<feature type="compositionally biased region" description="Low complexity" evidence="1">
    <location>
        <begin position="163"/>
        <end position="173"/>
    </location>
</feature>
<dbReference type="RefSeq" id="WP_104565380.1">
    <property type="nucleotide sequence ID" value="NZ_CATVXE010000010.1"/>
</dbReference>
<feature type="region of interest" description="Disordered" evidence="1">
    <location>
        <begin position="156"/>
        <end position="180"/>
    </location>
</feature>
<organism evidence="2 4">
    <name type="scientific">Ralstonia mannitolilytica</name>
    <dbReference type="NCBI Taxonomy" id="105219"/>
    <lineage>
        <taxon>Bacteria</taxon>
        <taxon>Pseudomonadati</taxon>
        <taxon>Pseudomonadota</taxon>
        <taxon>Betaproteobacteria</taxon>
        <taxon>Burkholderiales</taxon>
        <taxon>Burkholderiaceae</taxon>
        <taxon>Ralstonia</taxon>
    </lineage>
</organism>
<evidence type="ECO:0000313" key="5">
    <source>
        <dbReference type="Proteomes" id="UP001190452"/>
    </source>
</evidence>
<evidence type="ECO:0000313" key="2">
    <source>
        <dbReference type="EMBL" id="CAJ0684542.1"/>
    </source>
</evidence>
<reference evidence="2 5" key="1">
    <citation type="submission" date="2023-07" db="EMBL/GenBank/DDBJ databases">
        <authorList>
            <person name="Peeters C."/>
        </authorList>
    </citation>
    <scope>NUCLEOTIDE SEQUENCE</scope>
    <source>
        <strain evidence="3 5">R-77569</strain>
        <strain evidence="2">R-77591</strain>
    </source>
</reference>
<dbReference type="Pfam" id="PF11780">
    <property type="entry name" value="DUF3318"/>
    <property type="match status" value="1"/>
</dbReference>
<sequence>MTDPTQPSPSTGAAPHAEPGSAQKARHHVRPSRRGGEARLPLAVRKELLLTRAALERYDYMHARNDLHRATSRTFSLGGLGALLPSLIRPLARPNSLMRTLGIAREYPLVGTVLSLAYAGLRRTVIGRATRKLGKLGLVAGAAWWGYQKWRESHGAGGERAEAPAASGADANEIIPGSTS</sequence>
<dbReference type="InterPro" id="IPR021751">
    <property type="entry name" value="DUF3318"/>
</dbReference>
<evidence type="ECO:0000313" key="3">
    <source>
        <dbReference type="EMBL" id="CAJ0874602.1"/>
    </source>
</evidence>
<evidence type="ECO:0000256" key="1">
    <source>
        <dbReference type="SAM" id="MobiDB-lite"/>
    </source>
</evidence>
<dbReference type="EMBL" id="CATVXE010000010">
    <property type="protein sequence ID" value="CAJ0684542.1"/>
    <property type="molecule type" value="Genomic_DNA"/>
</dbReference>
<proteinExistence type="predicted"/>
<feature type="compositionally biased region" description="Polar residues" evidence="1">
    <location>
        <begin position="1"/>
        <end position="11"/>
    </location>
</feature>
<dbReference type="EMBL" id="CAUDKV010000010">
    <property type="protein sequence ID" value="CAJ0874602.1"/>
    <property type="molecule type" value="Genomic_DNA"/>
</dbReference>
<gene>
    <name evidence="3" type="ORF">R77569_02632</name>
    <name evidence="2" type="ORF">R77591_02526</name>
</gene>